<evidence type="ECO:0000313" key="3">
    <source>
        <dbReference type="Proteomes" id="UP000001449"/>
    </source>
</evidence>
<organism evidence="2 3">
    <name type="scientific">Thalassiosira pseudonana</name>
    <name type="common">Marine diatom</name>
    <name type="synonym">Cyclotella nana</name>
    <dbReference type="NCBI Taxonomy" id="35128"/>
    <lineage>
        <taxon>Eukaryota</taxon>
        <taxon>Sar</taxon>
        <taxon>Stramenopiles</taxon>
        <taxon>Ochrophyta</taxon>
        <taxon>Bacillariophyta</taxon>
        <taxon>Coscinodiscophyceae</taxon>
        <taxon>Thalassiosirophycidae</taxon>
        <taxon>Thalassiosirales</taxon>
        <taxon>Thalassiosiraceae</taxon>
        <taxon>Thalassiosira</taxon>
    </lineage>
</organism>
<reference evidence="2 3" key="1">
    <citation type="journal article" date="2004" name="Science">
        <title>The genome of the diatom Thalassiosira pseudonana: ecology, evolution, and metabolism.</title>
        <authorList>
            <person name="Armbrust E.V."/>
            <person name="Berges J.A."/>
            <person name="Bowler C."/>
            <person name="Green B.R."/>
            <person name="Martinez D."/>
            <person name="Putnam N.H."/>
            <person name="Zhou S."/>
            <person name="Allen A.E."/>
            <person name="Apt K.E."/>
            <person name="Bechner M."/>
            <person name="Brzezinski M.A."/>
            <person name="Chaal B.K."/>
            <person name="Chiovitti A."/>
            <person name="Davis A.K."/>
            <person name="Demarest M.S."/>
            <person name="Detter J.C."/>
            <person name="Glavina T."/>
            <person name="Goodstein D."/>
            <person name="Hadi M.Z."/>
            <person name="Hellsten U."/>
            <person name="Hildebrand M."/>
            <person name="Jenkins B.D."/>
            <person name="Jurka J."/>
            <person name="Kapitonov V.V."/>
            <person name="Kroger N."/>
            <person name="Lau W.W."/>
            <person name="Lane T.W."/>
            <person name="Larimer F.W."/>
            <person name="Lippmeier J.C."/>
            <person name="Lucas S."/>
            <person name="Medina M."/>
            <person name="Montsant A."/>
            <person name="Obornik M."/>
            <person name="Parker M.S."/>
            <person name="Palenik B."/>
            <person name="Pazour G.J."/>
            <person name="Richardson P.M."/>
            <person name="Rynearson T.A."/>
            <person name="Saito M.A."/>
            <person name="Schwartz D.C."/>
            <person name="Thamatrakoln K."/>
            <person name="Valentin K."/>
            <person name="Vardi A."/>
            <person name="Wilkerson F.P."/>
            <person name="Rokhsar D.S."/>
        </authorList>
    </citation>
    <scope>NUCLEOTIDE SEQUENCE [LARGE SCALE GENOMIC DNA]</scope>
    <source>
        <strain evidence="2 3">CCMP1335</strain>
    </source>
</reference>
<protein>
    <submittedName>
        <fullName evidence="2">Uncharacterized protein</fullName>
    </submittedName>
</protein>
<dbReference type="KEGG" id="tps:THAPSDRAFT_20643"/>
<evidence type="ECO:0000256" key="1">
    <source>
        <dbReference type="SAM" id="MobiDB-lite"/>
    </source>
</evidence>
<dbReference type="Proteomes" id="UP000001449">
    <property type="component" value="Chromosome 1"/>
</dbReference>
<dbReference type="GeneID" id="7449797"/>
<dbReference type="AlphaFoldDB" id="B8BPV7"/>
<reference evidence="2 3" key="2">
    <citation type="journal article" date="2008" name="Nature">
        <title>The Phaeodactylum genome reveals the evolutionary history of diatom genomes.</title>
        <authorList>
            <person name="Bowler C."/>
            <person name="Allen A.E."/>
            <person name="Badger J.H."/>
            <person name="Grimwood J."/>
            <person name="Jabbari K."/>
            <person name="Kuo A."/>
            <person name="Maheswari U."/>
            <person name="Martens C."/>
            <person name="Maumus F."/>
            <person name="Otillar R.P."/>
            <person name="Rayko E."/>
            <person name="Salamov A."/>
            <person name="Vandepoele K."/>
            <person name="Beszteri B."/>
            <person name="Gruber A."/>
            <person name="Heijde M."/>
            <person name="Katinka M."/>
            <person name="Mock T."/>
            <person name="Valentin K."/>
            <person name="Verret F."/>
            <person name="Berges J.A."/>
            <person name="Brownlee C."/>
            <person name="Cadoret J.P."/>
            <person name="Chiovitti A."/>
            <person name="Choi C.J."/>
            <person name="Coesel S."/>
            <person name="De Martino A."/>
            <person name="Detter J.C."/>
            <person name="Durkin C."/>
            <person name="Falciatore A."/>
            <person name="Fournet J."/>
            <person name="Haruta M."/>
            <person name="Huysman M.J."/>
            <person name="Jenkins B.D."/>
            <person name="Jiroutova K."/>
            <person name="Jorgensen R.E."/>
            <person name="Joubert Y."/>
            <person name="Kaplan A."/>
            <person name="Kroger N."/>
            <person name="Kroth P.G."/>
            <person name="La Roche J."/>
            <person name="Lindquist E."/>
            <person name="Lommer M."/>
            <person name="Martin-Jezequel V."/>
            <person name="Lopez P.J."/>
            <person name="Lucas S."/>
            <person name="Mangogna M."/>
            <person name="McGinnis K."/>
            <person name="Medlin L.K."/>
            <person name="Montsant A."/>
            <person name="Oudot-Le Secq M.P."/>
            <person name="Napoli C."/>
            <person name="Obornik M."/>
            <person name="Parker M.S."/>
            <person name="Petit J.L."/>
            <person name="Porcel B.M."/>
            <person name="Poulsen N."/>
            <person name="Robison M."/>
            <person name="Rychlewski L."/>
            <person name="Rynearson T.A."/>
            <person name="Schmutz J."/>
            <person name="Shapiro H."/>
            <person name="Siaut M."/>
            <person name="Stanley M."/>
            <person name="Sussman M.R."/>
            <person name="Taylor A.R."/>
            <person name="Vardi A."/>
            <person name="von Dassow P."/>
            <person name="Vyverman W."/>
            <person name="Willis A."/>
            <person name="Wyrwicz L.S."/>
            <person name="Rokhsar D.S."/>
            <person name="Weissenbach J."/>
            <person name="Armbrust E.V."/>
            <person name="Green B.R."/>
            <person name="Van de Peer Y."/>
            <person name="Grigoriev I.V."/>
        </authorList>
    </citation>
    <scope>NUCLEOTIDE SEQUENCE [LARGE SCALE GENOMIC DNA]</scope>
    <source>
        <strain evidence="2 3">CCMP1335</strain>
    </source>
</reference>
<feature type="region of interest" description="Disordered" evidence="1">
    <location>
        <begin position="256"/>
        <end position="289"/>
    </location>
</feature>
<dbReference type="PANTHER" id="PTHR24016">
    <property type="entry name" value="CONSERVED OLIGOMERIC GOLGI COMPLEX SUBUNIT 4"/>
    <property type="match status" value="1"/>
</dbReference>
<proteinExistence type="predicted"/>
<dbReference type="OMA" id="YLLMASN"/>
<dbReference type="PaxDb" id="35128-Thaps20643"/>
<dbReference type="HOGENOM" id="CLU_333583_0_0_1"/>
<evidence type="ECO:0000313" key="2">
    <source>
        <dbReference type="EMBL" id="EED96257.1"/>
    </source>
</evidence>
<feature type="compositionally biased region" description="Basic and acidic residues" evidence="1">
    <location>
        <begin position="256"/>
        <end position="265"/>
    </location>
</feature>
<name>B8BPV7_THAPS</name>
<keyword evidence="3" id="KW-1185">Reference proteome</keyword>
<accession>B8BPV7</accession>
<dbReference type="PANTHER" id="PTHR24016:SF0">
    <property type="entry name" value="CONSERVED OLIGOMERIC GOLGI COMPLEX SUBUNIT 4"/>
    <property type="match status" value="1"/>
</dbReference>
<gene>
    <name evidence="2" type="ORF">THAPSDRAFT_20643</name>
</gene>
<dbReference type="InterPro" id="IPR048682">
    <property type="entry name" value="COG4"/>
</dbReference>
<dbReference type="Gene3D" id="1.20.58.1970">
    <property type="match status" value="1"/>
</dbReference>
<feature type="compositionally biased region" description="Acidic residues" evidence="1">
    <location>
        <begin position="266"/>
        <end position="278"/>
    </location>
</feature>
<dbReference type="eggNOG" id="ENOG502SDKR">
    <property type="taxonomic scope" value="Eukaryota"/>
</dbReference>
<dbReference type="InParanoid" id="B8BPV7"/>
<sequence length="882" mass="96553">MTHQEDPSPHPLGAVGVEHIMESIQNCHVSMEESRRRLMPLVALLEDDEDDTVPQDYTDGRIAQEFLQCIEGVFGAVDVLMMRLADAGMISLDSNDAHNHDHQTNSNGEEESVYLLMASNCISKARDFIARHFLKLVEADSISLPSGPLDDNEVDAEEDIRIQPAMARLVELALRIVHIQSLVPASENSNHANYNDDDDDEEDVTCPTVLIEAYAQYQRRCLRARSKPAITFLAELRSVASSQKCFVSDILEEEHRRQQVESGLHDDDDDEHDNEGDDGGGTNTSRGQPHSQAVTVVLGEASSLIQPLAAWRDAIVPSSDRNDITNLLQQLCQESMNTLDIEAQTLAGTVGSWFGSDQRGISSLEQSPNVRSSQQAMDLASMESSLDEMAFLCQVLSRYCLFSQQTVVREGGSSSIKQSLHYSTLETRLAALQFNQAVSLASPQLIELGRPSLQVPSIVEDAHFVCVRAIERAAGTRSERAVWTVGHWVCEVWGVDESSDMGEEGVKGVYRALMQGVGCSGGASVERTEPDNTIASGSPAKVGNSFTAALLEAVDGDIDEDGLVGNNSAPTSGGILWDKISRGTKLTQESLQSKVDSELCALNGIYAAENACSALSGLFNELVEERLEGDAIAHGGNQKKASMLTFARDELASHSRAYHNLLQHRVRSLVSDLCGADDIFDTAGRLCLQNLRLFVENEVYNLNASSFRTMEGEDRLEAEMLGPIRRSQILDEIGKDKCDSVVVLQMVEAMSLKSAEIILKILFQGSKEFNEWGALLLGKQVRMLTNTYCGIVLGSDNSSKDSQSTMTPKSGSSTAAILKQFERINQAVSILQLEKPSDWLAFAYQVGDSDDTNLTTDEIRKVMELRVDFSADSIAKVCSKIK</sequence>
<dbReference type="EMBL" id="CM000638">
    <property type="protein sequence ID" value="EED96257.1"/>
    <property type="molecule type" value="Genomic_DNA"/>
</dbReference>
<dbReference type="RefSeq" id="XP_002286616.1">
    <property type="nucleotide sequence ID" value="XM_002286580.1"/>
</dbReference>